<dbReference type="EMBL" id="CAJNOQ010000424">
    <property type="protein sequence ID" value="CAF0799469.1"/>
    <property type="molecule type" value="Genomic_DNA"/>
</dbReference>
<evidence type="ECO:0000259" key="1">
    <source>
        <dbReference type="Pfam" id="PF26100"/>
    </source>
</evidence>
<dbReference type="OrthoDB" id="8197165at2759"/>
<evidence type="ECO:0000313" key="4">
    <source>
        <dbReference type="EMBL" id="CAF3584276.1"/>
    </source>
</evidence>
<name>A0A813SN89_9BILA</name>
<reference evidence="2" key="1">
    <citation type="submission" date="2021-02" db="EMBL/GenBank/DDBJ databases">
        <authorList>
            <person name="Nowell W R."/>
        </authorList>
    </citation>
    <scope>NUCLEOTIDE SEQUENCE</scope>
</reference>
<proteinExistence type="predicted"/>
<evidence type="ECO:0000313" key="3">
    <source>
        <dbReference type="EMBL" id="CAF0799469.1"/>
    </source>
</evidence>
<dbReference type="EMBL" id="CAJNOQ010000424">
    <property type="protein sequence ID" value="CAF0799364.1"/>
    <property type="molecule type" value="Genomic_DNA"/>
</dbReference>
<evidence type="ECO:0000313" key="2">
    <source>
        <dbReference type="EMBL" id="CAF0799364.1"/>
    </source>
</evidence>
<accession>A0A813SN89</accession>
<sequence length="349" mass="39557">MVGEQKEQKFADIVIFTKTDFESFPSSAVSTNVKIQSPSSTSVTTSPPSTLIVTTTSSSIPTSTSTAHLSTLAKRQRDFSEVSSRQKRRRLCDLNSELDEFASANNLSVNQVLIWNNNFMNGVYIQKPNTNKVDLDQALALKSHLNLSRADVDFVKWFSNDFINIPSRQFIKSHTDNLSPSLKSCRNDKCICEEDRKEPIQLTIQRLIGALHSENIDVSHNLLHREKTGHDGVDSMSIYRSNKSPMCDPSKMFVPLALKDEKLGTVLWHNRSPNSAFYTRPLLLIAEKENHELLRFVSEQFEHQEKSLEENGLTFQYKYETYNVRIEIEASMKDMKVRIAESGLGGAEC</sequence>
<organism evidence="2 6">
    <name type="scientific">Didymodactylos carnosus</name>
    <dbReference type="NCBI Taxonomy" id="1234261"/>
    <lineage>
        <taxon>Eukaryota</taxon>
        <taxon>Metazoa</taxon>
        <taxon>Spiralia</taxon>
        <taxon>Gnathifera</taxon>
        <taxon>Rotifera</taxon>
        <taxon>Eurotatoria</taxon>
        <taxon>Bdelloidea</taxon>
        <taxon>Philodinida</taxon>
        <taxon>Philodinidae</taxon>
        <taxon>Didymodactylos</taxon>
    </lineage>
</organism>
<dbReference type="AlphaFoldDB" id="A0A813SN89"/>
<protein>
    <recommendedName>
        <fullName evidence="1">V(D)J recombination-activating protein 1 RNase H domain-containing protein</fullName>
    </recommendedName>
</protein>
<feature type="domain" description="V(D)J recombination-activating protein 1 RNase H" evidence="1">
    <location>
        <begin position="256"/>
        <end position="346"/>
    </location>
</feature>
<dbReference type="InterPro" id="IPR058554">
    <property type="entry name" value="RAG1_RNase_H"/>
</dbReference>
<dbReference type="Pfam" id="PF26100">
    <property type="entry name" value="RAG1_RNase_H"/>
    <property type="match status" value="1"/>
</dbReference>
<evidence type="ECO:0000313" key="6">
    <source>
        <dbReference type="Proteomes" id="UP000663829"/>
    </source>
</evidence>
<evidence type="ECO:0000313" key="5">
    <source>
        <dbReference type="EMBL" id="CAF3584370.1"/>
    </source>
</evidence>
<keyword evidence="6" id="KW-1185">Reference proteome</keyword>
<gene>
    <name evidence="2" type="ORF">GPM918_LOCUS3429</name>
    <name evidence="3" type="ORF">GPM918_LOCUS3434</name>
    <name evidence="4" type="ORF">SRO942_LOCUS3429</name>
    <name evidence="5" type="ORF">SRO942_LOCUS3434</name>
</gene>
<dbReference type="Proteomes" id="UP000681722">
    <property type="component" value="Unassembled WGS sequence"/>
</dbReference>
<dbReference type="EMBL" id="CAJOBC010000424">
    <property type="protein sequence ID" value="CAF3584370.1"/>
    <property type="molecule type" value="Genomic_DNA"/>
</dbReference>
<dbReference type="Proteomes" id="UP000663829">
    <property type="component" value="Unassembled WGS sequence"/>
</dbReference>
<dbReference type="EMBL" id="CAJOBC010000424">
    <property type="protein sequence ID" value="CAF3584276.1"/>
    <property type="molecule type" value="Genomic_DNA"/>
</dbReference>
<comment type="caution">
    <text evidence="2">The sequence shown here is derived from an EMBL/GenBank/DDBJ whole genome shotgun (WGS) entry which is preliminary data.</text>
</comment>